<feature type="domain" description="AB hydrolase-1" evidence="1">
    <location>
        <begin position="45"/>
        <end position="134"/>
    </location>
</feature>
<dbReference type="InterPro" id="IPR050266">
    <property type="entry name" value="AB_hydrolase_sf"/>
</dbReference>
<dbReference type="PRINTS" id="PR00111">
    <property type="entry name" value="ABHYDROLASE"/>
</dbReference>
<dbReference type="InterPro" id="IPR000073">
    <property type="entry name" value="AB_hydrolase_1"/>
</dbReference>
<evidence type="ECO:0000313" key="2">
    <source>
        <dbReference type="EMBL" id="APJ03680.1"/>
    </source>
</evidence>
<dbReference type="Proteomes" id="UP000184731">
    <property type="component" value="Chromosome"/>
</dbReference>
<organism evidence="2 3">
    <name type="scientific">Silvanigrella aquatica</name>
    <dbReference type="NCBI Taxonomy" id="1915309"/>
    <lineage>
        <taxon>Bacteria</taxon>
        <taxon>Pseudomonadati</taxon>
        <taxon>Bdellovibrionota</taxon>
        <taxon>Oligoflexia</taxon>
        <taxon>Silvanigrellales</taxon>
        <taxon>Silvanigrellaceae</taxon>
        <taxon>Silvanigrella</taxon>
    </lineage>
</organism>
<dbReference type="PANTHER" id="PTHR43798">
    <property type="entry name" value="MONOACYLGLYCEROL LIPASE"/>
    <property type="match status" value="1"/>
</dbReference>
<protein>
    <recommendedName>
        <fullName evidence="1">AB hydrolase-1 domain-containing protein</fullName>
    </recommendedName>
</protein>
<dbReference type="SUPFAM" id="SSF53474">
    <property type="entry name" value="alpha/beta-Hydrolases"/>
    <property type="match status" value="1"/>
</dbReference>
<keyword evidence="3" id="KW-1185">Reference proteome</keyword>
<dbReference type="EMBL" id="CP017834">
    <property type="protein sequence ID" value="APJ03680.1"/>
    <property type="molecule type" value="Genomic_DNA"/>
</dbReference>
<sequence>MQRFSFLSQNLSLSYLDSGGEGEILIALHAHMMEAVTFNPLATILQPHWRLISLDQRGHGYSDHASSYTRDDYINDLCLLYKHLKIEKAVILGNSLGGVNAFQFAARYPKFVRGLIIEDIAAEIEDDMSFCLAWQGIFSSKESLENRIGSRFLPYFQDSIRQVECGWRLAFDPSEMMASNRVLCGNHWDDWLASDCPALLLRGNESRITTREQMERMTAQRNNTEYLELNAGHVIHQDNFKNFATASIEFLQKLN</sequence>
<evidence type="ECO:0000313" key="3">
    <source>
        <dbReference type="Proteomes" id="UP000184731"/>
    </source>
</evidence>
<name>A0A1L4D0H1_9BACT</name>
<evidence type="ECO:0000259" key="1">
    <source>
        <dbReference type="Pfam" id="PF00561"/>
    </source>
</evidence>
<dbReference type="STRING" id="1915309.AXG55_07085"/>
<dbReference type="Gene3D" id="3.40.50.1820">
    <property type="entry name" value="alpha/beta hydrolase"/>
    <property type="match status" value="1"/>
</dbReference>
<dbReference type="Pfam" id="PF00561">
    <property type="entry name" value="Abhydrolase_1"/>
    <property type="match status" value="1"/>
</dbReference>
<dbReference type="RefSeq" id="WP_148697421.1">
    <property type="nucleotide sequence ID" value="NZ_CP017834.1"/>
</dbReference>
<dbReference type="OrthoDB" id="9775557at2"/>
<gene>
    <name evidence="2" type="ORF">AXG55_07085</name>
</gene>
<dbReference type="AlphaFoldDB" id="A0A1L4D0H1"/>
<proteinExistence type="predicted"/>
<accession>A0A1L4D0H1</accession>
<dbReference type="KEGG" id="saqi:AXG55_07085"/>
<dbReference type="InterPro" id="IPR029058">
    <property type="entry name" value="AB_hydrolase_fold"/>
</dbReference>
<dbReference type="PANTHER" id="PTHR43798:SF33">
    <property type="entry name" value="HYDROLASE, PUTATIVE (AFU_ORTHOLOGUE AFUA_2G14860)-RELATED"/>
    <property type="match status" value="1"/>
</dbReference>
<dbReference type="GO" id="GO:0016020">
    <property type="term" value="C:membrane"/>
    <property type="evidence" value="ECO:0007669"/>
    <property type="project" value="TreeGrafter"/>
</dbReference>
<reference evidence="2 3" key="1">
    <citation type="submission" date="2016-10" db="EMBL/GenBank/DDBJ databases">
        <title>Silvanigrella aquatica sp. nov., isolated from a freshwater lake located in the Black Forest, Germany, description of Silvanigrellaceae fam. nov., Silvanigrellales ord. nov., reclassification of the order Bdellovibrionales in the class Oligoflexia, reclassification of the families Bacteriovoracaceae and Halobacteriovoraceae in the new order Bacteriovoracales ord. nov., and reclassification of the family Pseudobacteriovoracaceae in the order Oligoflexiales.</title>
        <authorList>
            <person name="Hahn M.W."/>
            <person name="Schmidt J."/>
            <person name="Koll U."/>
            <person name="Rohde M."/>
            <person name="Verbag S."/>
            <person name="Pitt A."/>
            <person name="Nakai R."/>
            <person name="Naganuma T."/>
            <person name="Lang E."/>
        </authorList>
    </citation>
    <scope>NUCLEOTIDE SEQUENCE [LARGE SCALE GENOMIC DNA]</scope>
    <source>
        <strain evidence="2 3">MWH-Nonnen-W8red</strain>
    </source>
</reference>